<name>A0AAD5XWU7_9FUNG</name>
<reference evidence="1" key="1">
    <citation type="submission" date="2020-05" db="EMBL/GenBank/DDBJ databases">
        <title>Phylogenomic resolution of chytrid fungi.</title>
        <authorList>
            <person name="Stajich J.E."/>
            <person name="Amses K."/>
            <person name="Simmons R."/>
            <person name="Seto K."/>
            <person name="Myers J."/>
            <person name="Bonds A."/>
            <person name="Quandt C.A."/>
            <person name="Barry K."/>
            <person name="Liu P."/>
            <person name="Grigoriev I."/>
            <person name="Longcore J.E."/>
            <person name="James T.Y."/>
        </authorList>
    </citation>
    <scope>NUCLEOTIDE SEQUENCE</scope>
    <source>
        <strain evidence="1">JEL0476</strain>
    </source>
</reference>
<organism evidence="1 2">
    <name type="scientific">Clydaea vesicula</name>
    <dbReference type="NCBI Taxonomy" id="447962"/>
    <lineage>
        <taxon>Eukaryota</taxon>
        <taxon>Fungi</taxon>
        <taxon>Fungi incertae sedis</taxon>
        <taxon>Chytridiomycota</taxon>
        <taxon>Chytridiomycota incertae sedis</taxon>
        <taxon>Chytridiomycetes</taxon>
        <taxon>Lobulomycetales</taxon>
        <taxon>Lobulomycetaceae</taxon>
        <taxon>Clydaea</taxon>
    </lineage>
</organism>
<proteinExistence type="predicted"/>
<dbReference type="AlphaFoldDB" id="A0AAD5XWU7"/>
<comment type="caution">
    <text evidence="1">The sequence shown here is derived from an EMBL/GenBank/DDBJ whole genome shotgun (WGS) entry which is preliminary data.</text>
</comment>
<accession>A0AAD5XWU7</accession>
<evidence type="ECO:0000313" key="2">
    <source>
        <dbReference type="Proteomes" id="UP001211065"/>
    </source>
</evidence>
<dbReference type="EMBL" id="JADGJW010000949">
    <property type="protein sequence ID" value="KAJ3209275.1"/>
    <property type="molecule type" value="Genomic_DNA"/>
</dbReference>
<keyword evidence="2" id="KW-1185">Reference proteome</keyword>
<protein>
    <submittedName>
        <fullName evidence="1">Uncharacterized protein</fullName>
    </submittedName>
</protein>
<sequence>MLNLQVGVFFDFNKTDMLDDTDYYIDSWTFGSVSITQFADTLPKKIPKSKKIKFGEVENFITQFETNLNNLKKKNLSTSLKSEILQLDSKVDELNLIRNAEGGLINKNLDFKFFDLSLKNVEKIEVTFNNKLQENNKVFFPKHKFFLSKNFFVLLRFSVLD</sequence>
<gene>
    <name evidence="1" type="ORF">HK099_008532</name>
</gene>
<evidence type="ECO:0000313" key="1">
    <source>
        <dbReference type="EMBL" id="KAJ3209275.1"/>
    </source>
</evidence>
<dbReference type="Proteomes" id="UP001211065">
    <property type="component" value="Unassembled WGS sequence"/>
</dbReference>